<comment type="caution">
    <text evidence="2">The sequence shown here is derived from an EMBL/GenBank/DDBJ whole genome shotgun (WGS) entry which is preliminary data.</text>
</comment>
<evidence type="ECO:0000256" key="1">
    <source>
        <dbReference type="SAM" id="MobiDB-lite"/>
    </source>
</evidence>
<feature type="region of interest" description="Disordered" evidence="1">
    <location>
        <begin position="103"/>
        <end position="133"/>
    </location>
</feature>
<protein>
    <submittedName>
        <fullName evidence="2">Tyrosine-protein phosphatase non-receptor type 6</fullName>
    </submittedName>
</protein>
<evidence type="ECO:0000313" key="3">
    <source>
        <dbReference type="Proteomes" id="UP001174691"/>
    </source>
</evidence>
<evidence type="ECO:0000313" key="2">
    <source>
        <dbReference type="EMBL" id="KAJ9137597.1"/>
    </source>
</evidence>
<name>A0AA38RDI9_9PEZI</name>
<accession>A0AA38RDI9</accession>
<reference evidence="2" key="1">
    <citation type="submission" date="2022-07" db="EMBL/GenBank/DDBJ databases">
        <title>Fungi with potential for degradation of polypropylene.</title>
        <authorList>
            <person name="Gostincar C."/>
        </authorList>
    </citation>
    <scope>NUCLEOTIDE SEQUENCE</scope>
    <source>
        <strain evidence="2">EXF-13287</strain>
    </source>
</reference>
<proteinExistence type="predicted"/>
<dbReference type="Proteomes" id="UP001174691">
    <property type="component" value="Unassembled WGS sequence"/>
</dbReference>
<organism evidence="2 3">
    <name type="scientific">Coniochaeta hoffmannii</name>
    <dbReference type="NCBI Taxonomy" id="91930"/>
    <lineage>
        <taxon>Eukaryota</taxon>
        <taxon>Fungi</taxon>
        <taxon>Dikarya</taxon>
        <taxon>Ascomycota</taxon>
        <taxon>Pezizomycotina</taxon>
        <taxon>Sordariomycetes</taxon>
        <taxon>Sordariomycetidae</taxon>
        <taxon>Coniochaetales</taxon>
        <taxon>Coniochaetaceae</taxon>
        <taxon>Coniochaeta</taxon>
    </lineage>
</organism>
<keyword evidence="3" id="KW-1185">Reference proteome</keyword>
<sequence length="574" mass="62789">MPSAPSLSEAPPNNDESRNGSNLPATGSPESQSAPPHGGHPHEHDRHNGSASPPVRKDTISSTSTTATTSTDATVTSNDTTATALSIESPSHSYHGQAVFSAAGGDPILTPHRINSSLRPSRRRTGPLSAEQRERAALIRKLRACPDCRRRRVACDPRHHGITWDEAIAKFRPHSPTMQQLAPVSPSGRRLSPSASLIGSAPSVYHDPQEMDLDSTPSHQPGRATFSESRIRTPLPSGPRLDKVIPYTPGAGLDSPKGDLQGLASRILADPYRSRYRTVQVLLLYWEDDDDKGAVKEAVDQLSSILAGQYHYTLDIKPIPSPSENCKSSWKWLSSTITTLVEQNDQRDALKIVYYNGHSYLDADRQMVLASSGGPEAASARWSGIQQILEEASSDVLLLMDAAYYPSSTLQRKQGVFELLAASNGEDVSKNIGRNKFTRALSDLLYSRTSQKSFEHISAAEIHAKLLSSYYPKMIQDRYPEQEVITSFPSPLHLQISGDARLPSVSLAPAAKSVSGYSWDSAPNGTSSGAQLSLTFRLADDDVNMEKWSEWFRMMPDGVKDVKVEGPYRNHTFR</sequence>
<feature type="compositionally biased region" description="Low complexity" evidence="1">
    <location>
        <begin position="60"/>
        <end position="75"/>
    </location>
</feature>
<gene>
    <name evidence="2" type="ORF">NKR19_g8148</name>
</gene>
<dbReference type="AlphaFoldDB" id="A0AA38RDI9"/>
<feature type="region of interest" description="Disordered" evidence="1">
    <location>
        <begin position="1"/>
        <end position="75"/>
    </location>
</feature>
<feature type="compositionally biased region" description="Polar residues" evidence="1">
    <location>
        <begin position="19"/>
        <end position="34"/>
    </location>
</feature>
<dbReference type="EMBL" id="JANBVN010000157">
    <property type="protein sequence ID" value="KAJ9137597.1"/>
    <property type="molecule type" value="Genomic_DNA"/>
</dbReference>
<feature type="region of interest" description="Disordered" evidence="1">
    <location>
        <begin position="208"/>
        <end position="243"/>
    </location>
</feature>